<feature type="non-terminal residue" evidence="3">
    <location>
        <position position="1"/>
    </location>
</feature>
<dbReference type="Proteomes" id="UP000681720">
    <property type="component" value="Unassembled WGS sequence"/>
</dbReference>
<organism evidence="3 4">
    <name type="scientific">Rotaria magnacalcarata</name>
    <dbReference type="NCBI Taxonomy" id="392030"/>
    <lineage>
        <taxon>Eukaryota</taxon>
        <taxon>Metazoa</taxon>
        <taxon>Spiralia</taxon>
        <taxon>Gnathifera</taxon>
        <taxon>Rotifera</taxon>
        <taxon>Eurotatoria</taxon>
        <taxon>Bdelloidea</taxon>
        <taxon>Philodinida</taxon>
        <taxon>Philodinidae</taxon>
        <taxon>Rotaria</taxon>
    </lineage>
</organism>
<evidence type="ECO:0000313" key="1">
    <source>
        <dbReference type="EMBL" id="CAF4537948.1"/>
    </source>
</evidence>
<dbReference type="EMBL" id="CAJOBH010111111">
    <property type="protein sequence ID" value="CAF4661502.1"/>
    <property type="molecule type" value="Genomic_DNA"/>
</dbReference>
<name>A0A8S3CPB7_9BILA</name>
<protein>
    <submittedName>
        <fullName evidence="3">Uncharacterized protein</fullName>
    </submittedName>
</protein>
<dbReference type="AlphaFoldDB" id="A0A8S3CPB7"/>
<dbReference type="EMBL" id="CAJOBJ010188235">
    <property type="protein sequence ID" value="CAF4943931.1"/>
    <property type="molecule type" value="Genomic_DNA"/>
</dbReference>
<gene>
    <name evidence="2" type="ORF">BYL167_LOCUS42603</name>
    <name evidence="3" type="ORF">GIL414_LOCUS53966</name>
    <name evidence="1" type="ORF">SMN809_LOCUS36501</name>
</gene>
<dbReference type="Proteomes" id="UP000676336">
    <property type="component" value="Unassembled WGS sequence"/>
</dbReference>
<evidence type="ECO:0000313" key="4">
    <source>
        <dbReference type="Proteomes" id="UP000681720"/>
    </source>
</evidence>
<accession>A0A8S3CPB7</accession>
<dbReference type="Proteomes" id="UP000681967">
    <property type="component" value="Unassembled WGS sequence"/>
</dbReference>
<dbReference type="EMBL" id="CAJOBI010090048">
    <property type="protein sequence ID" value="CAF4537948.1"/>
    <property type="molecule type" value="Genomic_DNA"/>
</dbReference>
<evidence type="ECO:0000313" key="3">
    <source>
        <dbReference type="EMBL" id="CAF4943931.1"/>
    </source>
</evidence>
<sequence>RTKSRINVAYRASLDASMLSRVPMIWGDRNILKTTETTTSYVPPTPPLNA</sequence>
<reference evidence="3" key="1">
    <citation type="submission" date="2021-02" db="EMBL/GenBank/DDBJ databases">
        <authorList>
            <person name="Nowell W R."/>
        </authorList>
    </citation>
    <scope>NUCLEOTIDE SEQUENCE</scope>
</reference>
<comment type="caution">
    <text evidence="3">The sequence shown here is derived from an EMBL/GenBank/DDBJ whole genome shotgun (WGS) entry which is preliminary data.</text>
</comment>
<proteinExistence type="predicted"/>
<evidence type="ECO:0000313" key="2">
    <source>
        <dbReference type="EMBL" id="CAF4661502.1"/>
    </source>
</evidence>